<feature type="transmembrane region" description="Helical" evidence="1">
    <location>
        <begin position="21"/>
        <end position="41"/>
    </location>
</feature>
<evidence type="ECO:0000256" key="1">
    <source>
        <dbReference type="SAM" id="Phobius"/>
    </source>
</evidence>
<keyword evidence="1" id="KW-1133">Transmembrane helix</keyword>
<gene>
    <name evidence="2" type="ORF">P7H43_06805</name>
</gene>
<dbReference type="RefSeq" id="WP_233419261.1">
    <property type="nucleotide sequence ID" value="NZ_JARQBJ010000003.1"/>
</dbReference>
<keyword evidence="1" id="KW-0812">Transmembrane</keyword>
<dbReference type="Proteomes" id="UP001256711">
    <property type="component" value="Unassembled WGS sequence"/>
</dbReference>
<dbReference type="GeneID" id="78364903"/>
<name>A0AAW8TZ14_9ENTE</name>
<dbReference type="AlphaFoldDB" id="A0AAW8TZ14"/>
<reference evidence="2" key="1">
    <citation type="submission" date="2023-03" db="EMBL/GenBank/DDBJ databases">
        <authorList>
            <person name="Shen W."/>
            <person name="Cai J."/>
        </authorList>
    </citation>
    <scope>NUCLEOTIDE SEQUENCE</scope>
    <source>
        <strain evidence="2">B226-2</strain>
    </source>
</reference>
<comment type="caution">
    <text evidence="2">The sequence shown here is derived from an EMBL/GenBank/DDBJ whole genome shotgun (WGS) entry which is preliminary data.</text>
</comment>
<evidence type="ECO:0000313" key="2">
    <source>
        <dbReference type="EMBL" id="MDT2810187.1"/>
    </source>
</evidence>
<dbReference type="InterPro" id="IPR025324">
    <property type="entry name" value="DUF4230"/>
</dbReference>
<keyword evidence="1" id="KW-0472">Membrane</keyword>
<proteinExistence type="predicted"/>
<accession>A0AAW8TZ14</accession>
<sequence length="216" mass="24944">MEKEGALMVVFKKVSSKFFKWKVPVWTVLFIGIVIIVVSLIQPFTTSQADSQSVSMVKYLKEVNEHVFLNVGIESVETKTEKTQIPWIKADVPLSKKKSIIILTYDAKLGIKQPVSIKEISPKKLRIEIPKYEVIGVELDEEHPYTLYDTSGELLSYSTKDVDTGKLVTQKLSTKQQERYLEQYQEQLNNSAKEYYESLFKPLDEEIELEIIYPEQ</sequence>
<dbReference type="EMBL" id="JARQBJ010000003">
    <property type="protein sequence ID" value="MDT2810187.1"/>
    <property type="molecule type" value="Genomic_DNA"/>
</dbReference>
<evidence type="ECO:0000313" key="3">
    <source>
        <dbReference type="Proteomes" id="UP001256711"/>
    </source>
</evidence>
<dbReference type="Pfam" id="PF14014">
    <property type="entry name" value="DUF4230"/>
    <property type="match status" value="1"/>
</dbReference>
<protein>
    <submittedName>
        <fullName evidence="2">DUF4230 domain-containing protein</fullName>
    </submittedName>
</protein>
<organism evidence="2 3">
    <name type="scientific">Enterococcus asini</name>
    <dbReference type="NCBI Taxonomy" id="57732"/>
    <lineage>
        <taxon>Bacteria</taxon>
        <taxon>Bacillati</taxon>
        <taxon>Bacillota</taxon>
        <taxon>Bacilli</taxon>
        <taxon>Lactobacillales</taxon>
        <taxon>Enterococcaceae</taxon>
        <taxon>Enterococcus</taxon>
    </lineage>
</organism>